<evidence type="ECO:0000259" key="4">
    <source>
        <dbReference type="PROSITE" id="PS50303"/>
    </source>
</evidence>
<dbReference type="SUPFAM" id="SSF48371">
    <property type="entry name" value="ARM repeat"/>
    <property type="match status" value="1"/>
</dbReference>
<sequence>MDLEEPQYLSLCGWSQSPVRRCESPLEAALFGGADGAAAEARSPEVRPLCPQPRRPLVDLLDASSFPASPMPISASSGRDLWELLGSGAEKREPPLACDLSRSLESRPLSALSTSAGATPSPEEMASLLQPSYLEGWRAGSPCSGVEDAPEYGWPHESMPAAVDPQWLSSPSGAAPDDLPMLVRPSSQCCGVGIPTVGRGAAAPSMQLTECGTLSSGGSRPAADPNEHTGLYPWAGAARATASTPPAVLSLDEKLEQAPGAGRGRRERRGGRARAWEQPQKAVRHDGKSQQDSQHLTKALVVQLSRTQAGSKLLQRKLLKGHPSVIKDILEGIETDLPDIMCNMYGNYLCSAAFQACSVAQRLRMLEIASRHLRSIATDRWGTHALQSLISLVCTEEEQELLTSALQEHVVELSCDPNGAHVVQRALIGLGMPCPEPILREVTQCLRRVADNPHGLCVLKKCITQTRQGVNQELLLQEISSHAVDLVQGPYGNYAVQHAFEEWGGETCRPILEALRGRLVQLSIQKFSSNVVEHLLRLAPAEAQHWIFEELTSPDQVQVLASSVYGHYVARRMLQTAPREQRSALESSFSSCLSGLRNPRLREKMEHVLAGDRPDEPSAAVTGEVSSASAKRRGPRGRRAAKKPGPCSAAGAAASTAPPPGLEPGGLSSARGGRAGGPGSNGERASSR</sequence>
<feature type="repeat" description="Pumilio" evidence="2">
    <location>
        <begin position="550"/>
        <end position="587"/>
    </location>
</feature>
<feature type="compositionally biased region" description="Low complexity" evidence="3">
    <location>
        <begin position="643"/>
        <end position="656"/>
    </location>
</feature>
<dbReference type="EMBL" id="HBNR01009013">
    <property type="protein sequence ID" value="CAE4566308.1"/>
    <property type="molecule type" value="Transcribed_RNA"/>
</dbReference>
<keyword evidence="1" id="KW-0677">Repeat</keyword>
<feature type="repeat" description="Pumilio" evidence="2">
    <location>
        <begin position="367"/>
        <end position="403"/>
    </location>
</feature>
<proteinExistence type="predicted"/>
<dbReference type="InterPro" id="IPR016024">
    <property type="entry name" value="ARM-type_fold"/>
</dbReference>
<dbReference type="Pfam" id="PF00806">
    <property type="entry name" value="PUF"/>
    <property type="match status" value="6"/>
</dbReference>
<name>A0A7S4PXX5_9DINO</name>
<dbReference type="PANTHER" id="PTHR12537:SF13">
    <property type="entry name" value="PUMILIO HOMOLOGY DOMAIN FAMILY MEMBER 4"/>
    <property type="match status" value="1"/>
</dbReference>
<dbReference type="GO" id="GO:0010608">
    <property type="term" value="P:post-transcriptional regulation of gene expression"/>
    <property type="evidence" value="ECO:0007669"/>
    <property type="project" value="TreeGrafter"/>
</dbReference>
<dbReference type="Gene3D" id="1.25.10.10">
    <property type="entry name" value="Leucine-rich Repeat Variant"/>
    <property type="match status" value="1"/>
</dbReference>
<dbReference type="PROSITE" id="PS50302">
    <property type="entry name" value="PUM"/>
    <property type="match status" value="5"/>
</dbReference>
<dbReference type="AlphaFoldDB" id="A0A7S4PXX5"/>
<gene>
    <name evidence="5" type="ORF">AMON00008_LOCUS5927</name>
</gene>
<organism evidence="5">
    <name type="scientific">Alexandrium monilatum</name>
    <dbReference type="NCBI Taxonomy" id="311494"/>
    <lineage>
        <taxon>Eukaryota</taxon>
        <taxon>Sar</taxon>
        <taxon>Alveolata</taxon>
        <taxon>Dinophyceae</taxon>
        <taxon>Gonyaulacales</taxon>
        <taxon>Pyrocystaceae</taxon>
        <taxon>Alexandrium</taxon>
    </lineage>
</organism>
<feature type="compositionally biased region" description="Basic residues" evidence="3">
    <location>
        <begin position="263"/>
        <end position="272"/>
    </location>
</feature>
<evidence type="ECO:0000256" key="3">
    <source>
        <dbReference type="SAM" id="MobiDB-lite"/>
    </source>
</evidence>
<dbReference type="GO" id="GO:0005737">
    <property type="term" value="C:cytoplasm"/>
    <property type="evidence" value="ECO:0007669"/>
    <property type="project" value="TreeGrafter"/>
</dbReference>
<dbReference type="GO" id="GO:0003729">
    <property type="term" value="F:mRNA binding"/>
    <property type="evidence" value="ECO:0007669"/>
    <property type="project" value="TreeGrafter"/>
</dbReference>
<evidence type="ECO:0000256" key="1">
    <source>
        <dbReference type="ARBA" id="ARBA00022737"/>
    </source>
</evidence>
<dbReference type="InterPro" id="IPR001313">
    <property type="entry name" value="Pumilio_RNA-bd_rpt"/>
</dbReference>
<feature type="compositionally biased region" description="Basic residues" evidence="3">
    <location>
        <begin position="630"/>
        <end position="642"/>
    </location>
</feature>
<feature type="region of interest" description="Disordered" evidence="3">
    <location>
        <begin position="609"/>
        <end position="688"/>
    </location>
</feature>
<dbReference type="PROSITE" id="PS50303">
    <property type="entry name" value="PUM_HD"/>
    <property type="match status" value="1"/>
</dbReference>
<evidence type="ECO:0000313" key="5">
    <source>
        <dbReference type="EMBL" id="CAE4566308.1"/>
    </source>
</evidence>
<feature type="region of interest" description="Disordered" evidence="3">
    <location>
        <begin position="252"/>
        <end position="293"/>
    </location>
</feature>
<dbReference type="SMART" id="SM00025">
    <property type="entry name" value="Pumilio"/>
    <property type="match status" value="8"/>
</dbReference>
<feature type="repeat" description="Pumilio" evidence="2">
    <location>
        <begin position="514"/>
        <end position="549"/>
    </location>
</feature>
<reference evidence="5" key="1">
    <citation type="submission" date="2021-01" db="EMBL/GenBank/DDBJ databases">
        <authorList>
            <person name="Corre E."/>
            <person name="Pelletier E."/>
            <person name="Niang G."/>
            <person name="Scheremetjew M."/>
            <person name="Finn R."/>
            <person name="Kale V."/>
            <person name="Holt S."/>
            <person name="Cochrane G."/>
            <person name="Meng A."/>
            <person name="Brown T."/>
            <person name="Cohen L."/>
        </authorList>
    </citation>
    <scope>NUCLEOTIDE SEQUENCE</scope>
    <source>
        <strain evidence="5">CCMP3105</strain>
    </source>
</reference>
<dbReference type="InterPro" id="IPR033133">
    <property type="entry name" value="PUM-HD"/>
</dbReference>
<feature type="repeat" description="Pumilio" evidence="2">
    <location>
        <begin position="478"/>
        <end position="513"/>
    </location>
</feature>
<evidence type="ECO:0000256" key="2">
    <source>
        <dbReference type="PROSITE-ProRule" id="PRU00317"/>
    </source>
</evidence>
<dbReference type="PANTHER" id="PTHR12537">
    <property type="entry name" value="RNA BINDING PROTEIN PUMILIO-RELATED"/>
    <property type="match status" value="1"/>
</dbReference>
<dbReference type="InterPro" id="IPR011989">
    <property type="entry name" value="ARM-like"/>
</dbReference>
<protein>
    <recommendedName>
        <fullName evidence="4">PUM-HD domain-containing protein</fullName>
    </recommendedName>
</protein>
<feature type="domain" description="PUM-HD" evidence="4">
    <location>
        <begin position="271"/>
        <end position="613"/>
    </location>
</feature>
<accession>A0A7S4PXX5</accession>
<feature type="repeat" description="Pumilio" evidence="2">
    <location>
        <begin position="405"/>
        <end position="440"/>
    </location>
</feature>